<gene>
    <name evidence="4" type="ORF">CH333_08685</name>
</gene>
<dbReference type="EMBL" id="NOZQ01000198">
    <property type="protein sequence ID" value="OYD14223.1"/>
    <property type="molecule type" value="Genomic_DNA"/>
</dbReference>
<proteinExistence type="predicted"/>
<dbReference type="CDD" id="cd07184">
    <property type="entry name" value="E_set_Isoamylase_like_N"/>
    <property type="match status" value="1"/>
</dbReference>
<dbReference type="Gene3D" id="3.60.21.10">
    <property type="match status" value="1"/>
</dbReference>
<dbReference type="Pfam" id="PF16561">
    <property type="entry name" value="AMPK1_CBM"/>
    <property type="match status" value="1"/>
</dbReference>
<feature type="domain" description="Calcineurin-like phosphoesterase" evidence="2">
    <location>
        <begin position="137"/>
        <end position="321"/>
    </location>
</feature>
<protein>
    <recommendedName>
        <fullName evidence="6">Calcineurin-like phosphoesterase domain-containing protein</fullName>
    </recommendedName>
</protein>
<dbReference type="InterPro" id="IPR014756">
    <property type="entry name" value="Ig_E-set"/>
</dbReference>
<evidence type="ECO:0000313" key="4">
    <source>
        <dbReference type="EMBL" id="OYD14223.1"/>
    </source>
</evidence>
<name>A0A235BNY4_UNCW3</name>
<accession>A0A235BNY4</accession>
<evidence type="ECO:0008006" key="6">
    <source>
        <dbReference type="Google" id="ProtNLM"/>
    </source>
</evidence>
<comment type="caution">
    <text evidence="4">The sequence shown here is derived from an EMBL/GenBank/DDBJ whole genome shotgun (WGS) entry which is preliminary data.</text>
</comment>
<dbReference type="Gene3D" id="2.60.40.10">
    <property type="entry name" value="Immunoglobulins"/>
    <property type="match status" value="1"/>
</dbReference>
<evidence type="ECO:0000259" key="2">
    <source>
        <dbReference type="Pfam" id="PF00149"/>
    </source>
</evidence>
<feature type="signal peptide" evidence="1">
    <location>
        <begin position="1"/>
        <end position="20"/>
    </location>
</feature>
<feature type="domain" description="AMP-activated protein kinase glycogen-binding" evidence="3">
    <location>
        <begin position="26"/>
        <end position="90"/>
    </location>
</feature>
<dbReference type="InterPro" id="IPR013783">
    <property type="entry name" value="Ig-like_fold"/>
</dbReference>
<dbReference type="InterPro" id="IPR029052">
    <property type="entry name" value="Metallo-depent_PP-like"/>
</dbReference>
<dbReference type="GO" id="GO:0016787">
    <property type="term" value="F:hydrolase activity"/>
    <property type="evidence" value="ECO:0007669"/>
    <property type="project" value="InterPro"/>
</dbReference>
<keyword evidence="1" id="KW-0732">Signal</keyword>
<dbReference type="InterPro" id="IPR032640">
    <property type="entry name" value="AMPK1_CBM"/>
</dbReference>
<dbReference type="SUPFAM" id="SSF81296">
    <property type="entry name" value="E set domains"/>
    <property type="match status" value="1"/>
</dbReference>
<sequence length="391" mass="44616">MRVLPKRCLLLLLVAVAAFSYTKHEVTFTYEDESAGTVNLVGTMNGWNRTATPFTKKNGKFEVTVELHPGEYEYKFLIDGKKWITDPSNELICHGRYDNSLLIVGSEEEIEEVKGEIRERARLVTKIDRLKTGKTPFRFAALGDNRGNAKIYRTLLDKISTFKPDFAVNTGDLITNSGHLYQWEEFIDWSSGYDFPILPVVGNHDVDNARSEKMYRDIFSLPGEEVYYSFTYGNSQFIVLDSEIPGEIGSITGEQLEWLRQTLMNSSPAHRFVFFHRPMYADSLIGRHFGSCLDRYPQERDTLLALLKRYNVDIVFVGHEHLFRKSIYDGVMQIITGGAGAPLYAEEKNGGFYHFILVDAEGKKIEGTLYKLKDENFTAFPIFSLPAEAEE</sequence>
<dbReference type="Proteomes" id="UP000215215">
    <property type="component" value="Unassembled WGS sequence"/>
</dbReference>
<reference evidence="4 5" key="1">
    <citation type="submission" date="2017-07" db="EMBL/GenBank/DDBJ databases">
        <title>Recovery of genomes from metagenomes via a dereplication, aggregation, and scoring strategy.</title>
        <authorList>
            <person name="Sieber C.M."/>
            <person name="Probst A.J."/>
            <person name="Sharrar A."/>
            <person name="Thomas B.C."/>
            <person name="Hess M."/>
            <person name="Tringe S.G."/>
            <person name="Banfield J.F."/>
        </authorList>
    </citation>
    <scope>NUCLEOTIDE SEQUENCE [LARGE SCALE GENOMIC DNA]</scope>
    <source>
        <strain evidence="4">JGI_Cruoil_03_44_89</strain>
    </source>
</reference>
<dbReference type="AlphaFoldDB" id="A0A235BNY4"/>
<dbReference type="PANTHER" id="PTHR43143:SF1">
    <property type="entry name" value="SERINE_THREONINE-PROTEIN PHOSPHATASE CPPED1"/>
    <property type="match status" value="1"/>
</dbReference>
<dbReference type="PANTHER" id="PTHR43143">
    <property type="entry name" value="METALLOPHOSPHOESTERASE, CALCINEURIN SUPERFAMILY"/>
    <property type="match status" value="1"/>
</dbReference>
<dbReference type="Pfam" id="PF00149">
    <property type="entry name" value="Metallophos"/>
    <property type="match status" value="1"/>
</dbReference>
<organism evidence="4 5">
    <name type="scientific">candidate division WOR-3 bacterium JGI_Cruoil_03_44_89</name>
    <dbReference type="NCBI Taxonomy" id="1973748"/>
    <lineage>
        <taxon>Bacteria</taxon>
        <taxon>Bacteria division WOR-3</taxon>
    </lineage>
</organism>
<evidence type="ECO:0000313" key="5">
    <source>
        <dbReference type="Proteomes" id="UP000215215"/>
    </source>
</evidence>
<dbReference type="InterPro" id="IPR051918">
    <property type="entry name" value="STPP_CPPED1"/>
</dbReference>
<dbReference type="InterPro" id="IPR004843">
    <property type="entry name" value="Calcineurin-like_PHP"/>
</dbReference>
<dbReference type="SUPFAM" id="SSF56300">
    <property type="entry name" value="Metallo-dependent phosphatases"/>
    <property type="match status" value="1"/>
</dbReference>
<evidence type="ECO:0000256" key="1">
    <source>
        <dbReference type="SAM" id="SignalP"/>
    </source>
</evidence>
<feature type="chain" id="PRO_5012375902" description="Calcineurin-like phosphoesterase domain-containing protein" evidence="1">
    <location>
        <begin position="21"/>
        <end position="391"/>
    </location>
</feature>
<evidence type="ECO:0000259" key="3">
    <source>
        <dbReference type="Pfam" id="PF16561"/>
    </source>
</evidence>